<accession>A0ABP0KCD7</accession>
<dbReference type="InterPro" id="IPR029052">
    <property type="entry name" value="Metallo-depent_PP-like"/>
</dbReference>
<evidence type="ECO:0000313" key="2">
    <source>
        <dbReference type="EMBL" id="CAK9024466.1"/>
    </source>
</evidence>
<dbReference type="EMBL" id="CAXAMM010010890">
    <property type="protein sequence ID" value="CAK9024466.1"/>
    <property type="molecule type" value="Genomic_DNA"/>
</dbReference>
<dbReference type="InterPro" id="IPR050341">
    <property type="entry name" value="PP1_catalytic_subunit"/>
</dbReference>
<evidence type="ECO:0000259" key="1">
    <source>
        <dbReference type="PROSITE" id="PS50053"/>
    </source>
</evidence>
<dbReference type="Proteomes" id="UP001642464">
    <property type="component" value="Unassembled WGS sequence"/>
</dbReference>
<dbReference type="Gene3D" id="3.10.20.90">
    <property type="entry name" value="Phosphatidylinositol 3-kinase Catalytic Subunit, Chain A, domain 1"/>
    <property type="match status" value="1"/>
</dbReference>
<sequence length="394" mass="43395">MAADALSSSDLDAVAAVHAADATVADTHVRVAVQSLGGEAVACLERPLESCVLDLKGAIQCHSTARVAPVLQHLMHGEVVLKDKQTLKELGFVGTVTVTLIVKNLDVDDYIDRLLNQNGSIERADVEDMKILCAKAEEAFLREKPLLELQPPLVVAGSIHGCADQLHHIFRSSGGLEASQYLFLGNYVSRGKRPTETFVLLLLCKLKYPSSMHLLRGRQECQQVQRIDGFFEGCKRRLDVRTWKSFCQVWNSMPYAAVIQSRILCLPSGLSPELSTLDQLRELKRPAVVPDEGLVCDLLWSDFDLSIEGWRDFTDAGIGHTFGPDVLEAFLGQNSLDALICSQRQVKAVFSASNARLWSVFSASNYCGEYENQGAVLLVDEALDISAKMHDLPW</sequence>
<dbReference type="PRINTS" id="PR00114">
    <property type="entry name" value="STPHPHTASE"/>
</dbReference>
<dbReference type="PANTHER" id="PTHR11668:SF514">
    <property type="entry name" value="SERINE_THREONINE-PROTEIN PHOSPHATASE"/>
    <property type="match status" value="1"/>
</dbReference>
<dbReference type="EMBL" id="CAXAMM010011001">
    <property type="protein sequence ID" value="CAK9024765.1"/>
    <property type="molecule type" value="Genomic_DNA"/>
</dbReference>
<comment type="caution">
    <text evidence="2">The sequence shown here is derived from an EMBL/GenBank/DDBJ whole genome shotgun (WGS) entry which is preliminary data.</text>
</comment>
<dbReference type="InterPro" id="IPR004843">
    <property type="entry name" value="Calcineurin-like_PHP"/>
</dbReference>
<evidence type="ECO:0000313" key="4">
    <source>
        <dbReference type="Proteomes" id="UP001642464"/>
    </source>
</evidence>
<proteinExistence type="predicted"/>
<dbReference type="SUPFAM" id="SSF54236">
    <property type="entry name" value="Ubiquitin-like"/>
    <property type="match status" value="1"/>
</dbReference>
<dbReference type="PANTHER" id="PTHR11668">
    <property type="entry name" value="SERINE/THREONINE PROTEIN PHOSPHATASE"/>
    <property type="match status" value="1"/>
</dbReference>
<dbReference type="Gene3D" id="3.60.21.10">
    <property type="match status" value="1"/>
</dbReference>
<dbReference type="InterPro" id="IPR029071">
    <property type="entry name" value="Ubiquitin-like_domsf"/>
</dbReference>
<dbReference type="InterPro" id="IPR000626">
    <property type="entry name" value="Ubiquitin-like_dom"/>
</dbReference>
<gene>
    <name evidence="2" type="ORF">SCF082_LOCUS16638</name>
    <name evidence="3" type="ORF">SCF082_LOCUS16779</name>
</gene>
<evidence type="ECO:0000313" key="3">
    <source>
        <dbReference type="EMBL" id="CAK9024765.1"/>
    </source>
</evidence>
<protein>
    <submittedName>
        <fullName evidence="2">Serine/threonine-protein phosphatase PP1-2</fullName>
    </submittedName>
</protein>
<reference evidence="2 4" key="1">
    <citation type="submission" date="2024-02" db="EMBL/GenBank/DDBJ databases">
        <authorList>
            <person name="Chen Y."/>
            <person name="Shah S."/>
            <person name="Dougan E. K."/>
            <person name="Thang M."/>
            <person name="Chan C."/>
        </authorList>
    </citation>
    <scope>NUCLEOTIDE SEQUENCE [LARGE SCALE GENOMIC DNA]</scope>
</reference>
<dbReference type="CDD" id="cd17039">
    <property type="entry name" value="Ubl_ubiquitin_like"/>
    <property type="match status" value="1"/>
</dbReference>
<dbReference type="SUPFAM" id="SSF56300">
    <property type="entry name" value="Metallo-dependent phosphatases"/>
    <property type="match status" value="1"/>
</dbReference>
<feature type="domain" description="Ubiquitin-like" evidence="1">
    <location>
        <begin position="29"/>
        <end position="103"/>
    </location>
</feature>
<dbReference type="InterPro" id="IPR006186">
    <property type="entry name" value="Ser/Thr-sp_prot-phosphatase"/>
</dbReference>
<dbReference type="PROSITE" id="PS50053">
    <property type="entry name" value="UBIQUITIN_2"/>
    <property type="match status" value="1"/>
</dbReference>
<dbReference type="SMART" id="SM00156">
    <property type="entry name" value="PP2Ac"/>
    <property type="match status" value="1"/>
</dbReference>
<organism evidence="2 4">
    <name type="scientific">Durusdinium trenchii</name>
    <dbReference type="NCBI Taxonomy" id="1381693"/>
    <lineage>
        <taxon>Eukaryota</taxon>
        <taxon>Sar</taxon>
        <taxon>Alveolata</taxon>
        <taxon>Dinophyceae</taxon>
        <taxon>Suessiales</taxon>
        <taxon>Symbiodiniaceae</taxon>
        <taxon>Durusdinium</taxon>
    </lineage>
</organism>
<name>A0ABP0KCD7_9DINO</name>
<dbReference type="Pfam" id="PF00149">
    <property type="entry name" value="Metallophos"/>
    <property type="match status" value="1"/>
</dbReference>
<keyword evidence="4" id="KW-1185">Reference proteome</keyword>